<evidence type="ECO:0000313" key="1">
    <source>
        <dbReference type="EMBL" id="KRG02537.1"/>
    </source>
</evidence>
<name>A0A0Q9X5J5_DROMO</name>
<dbReference type="Proteomes" id="UP000009192">
    <property type="component" value="Unassembled WGS sequence"/>
</dbReference>
<gene>
    <name evidence="1" type="primary">Dmoj\GI26190</name>
    <name evidence="1" type="ORF">Dmoj_GI26190</name>
</gene>
<dbReference type="AlphaFoldDB" id="A0A0Q9X5J5"/>
<organism evidence="1 2">
    <name type="scientific">Drosophila mojavensis</name>
    <name type="common">Fruit fly</name>
    <dbReference type="NCBI Taxonomy" id="7230"/>
    <lineage>
        <taxon>Eukaryota</taxon>
        <taxon>Metazoa</taxon>
        <taxon>Ecdysozoa</taxon>
        <taxon>Arthropoda</taxon>
        <taxon>Hexapoda</taxon>
        <taxon>Insecta</taxon>
        <taxon>Pterygota</taxon>
        <taxon>Neoptera</taxon>
        <taxon>Endopterygota</taxon>
        <taxon>Diptera</taxon>
        <taxon>Brachycera</taxon>
        <taxon>Muscomorpha</taxon>
        <taxon>Ephydroidea</taxon>
        <taxon>Drosophilidae</taxon>
        <taxon>Drosophila</taxon>
    </lineage>
</organism>
<keyword evidence="2" id="KW-1185">Reference proteome</keyword>
<sequence length="62" mass="7217">MMLNYCRTFINVDFDLFLKVFRRHIKGRGRGEQQTGYWWGYELAAGVEGTGVYRRGCHKGGN</sequence>
<proteinExistence type="predicted"/>
<evidence type="ECO:0000313" key="2">
    <source>
        <dbReference type="Proteomes" id="UP000009192"/>
    </source>
</evidence>
<reference evidence="1 2" key="1">
    <citation type="journal article" date="2007" name="Nature">
        <title>Evolution of genes and genomes on the Drosophila phylogeny.</title>
        <authorList>
            <consortium name="Drosophila 12 Genomes Consortium"/>
            <person name="Clark A.G."/>
            <person name="Eisen M.B."/>
            <person name="Smith D.R."/>
            <person name="Bergman C.M."/>
            <person name="Oliver B."/>
            <person name="Markow T.A."/>
            <person name="Kaufman T.C."/>
            <person name="Kellis M."/>
            <person name="Gelbart W."/>
            <person name="Iyer V.N."/>
            <person name="Pollard D.A."/>
            <person name="Sackton T.B."/>
            <person name="Larracuente A.M."/>
            <person name="Singh N.D."/>
            <person name="Abad J.P."/>
            <person name="Abt D.N."/>
            <person name="Adryan B."/>
            <person name="Aguade M."/>
            <person name="Akashi H."/>
            <person name="Anderson W.W."/>
            <person name="Aquadro C.F."/>
            <person name="Ardell D.H."/>
            <person name="Arguello R."/>
            <person name="Artieri C.G."/>
            <person name="Barbash D.A."/>
            <person name="Barker D."/>
            <person name="Barsanti P."/>
            <person name="Batterham P."/>
            <person name="Batzoglou S."/>
            <person name="Begun D."/>
            <person name="Bhutkar A."/>
            <person name="Blanco E."/>
            <person name="Bosak S.A."/>
            <person name="Bradley R.K."/>
            <person name="Brand A.D."/>
            <person name="Brent M.R."/>
            <person name="Brooks A.N."/>
            <person name="Brown R.H."/>
            <person name="Butlin R.K."/>
            <person name="Caggese C."/>
            <person name="Calvi B.R."/>
            <person name="Bernardo de Carvalho A."/>
            <person name="Caspi A."/>
            <person name="Castrezana S."/>
            <person name="Celniker S.E."/>
            <person name="Chang J.L."/>
            <person name="Chapple C."/>
            <person name="Chatterji S."/>
            <person name="Chinwalla A."/>
            <person name="Civetta A."/>
            <person name="Clifton S.W."/>
            <person name="Comeron J.M."/>
            <person name="Costello J.C."/>
            <person name="Coyne J.A."/>
            <person name="Daub J."/>
            <person name="David R.G."/>
            <person name="Delcher A.L."/>
            <person name="Delehaunty K."/>
            <person name="Do C.B."/>
            <person name="Ebling H."/>
            <person name="Edwards K."/>
            <person name="Eickbush T."/>
            <person name="Evans J.D."/>
            <person name="Filipski A."/>
            <person name="Findeiss S."/>
            <person name="Freyhult E."/>
            <person name="Fulton L."/>
            <person name="Fulton R."/>
            <person name="Garcia A.C."/>
            <person name="Gardiner A."/>
            <person name="Garfield D.A."/>
            <person name="Garvin B.E."/>
            <person name="Gibson G."/>
            <person name="Gilbert D."/>
            <person name="Gnerre S."/>
            <person name="Godfrey J."/>
            <person name="Good R."/>
            <person name="Gotea V."/>
            <person name="Gravely B."/>
            <person name="Greenberg A.J."/>
            <person name="Griffiths-Jones S."/>
            <person name="Gross S."/>
            <person name="Guigo R."/>
            <person name="Gustafson E.A."/>
            <person name="Haerty W."/>
            <person name="Hahn M.W."/>
            <person name="Halligan D.L."/>
            <person name="Halpern A.L."/>
            <person name="Halter G.M."/>
            <person name="Han M.V."/>
            <person name="Heger A."/>
            <person name="Hillier L."/>
            <person name="Hinrichs A.S."/>
            <person name="Holmes I."/>
            <person name="Hoskins R.A."/>
            <person name="Hubisz M.J."/>
            <person name="Hultmark D."/>
            <person name="Huntley M.A."/>
            <person name="Jaffe D.B."/>
            <person name="Jagadeeshan S."/>
            <person name="Jeck W.R."/>
            <person name="Johnson J."/>
            <person name="Jones C.D."/>
            <person name="Jordan W.C."/>
            <person name="Karpen G.H."/>
            <person name="Kataoka E."/>
            <person name="Keightley P.D."/>
            <person name="Kheradpour P."/>
            <person name="Kirkness E.F."/>
            <person name="Koerich L.B."/>
            <person name="Kristiansen K."/>
            <person name="Kudrna D."/>
            <person name="Kulathinal R.J."/>
            <person name="Kumar S."/>
            <person name="Kwok R."/>
            <person name="Lander E."/>
            <person name="Langley C.H."/>
            <person name="Lapoint R."/>
            <person name="Lazzaro B.P."/>
            <person name="Lee S.J."/>
            <person name="Levesque L."/>
            <person name="Li R."/>
            <person name="Lin C.F."/>
            <person name="Lin M.F."/>
            <person name="Lindblad-Toh K."/>
            <person name="Llopart A."/>
            <person name="Long M."/>
            <person name="Low L."/>
            <person name="Lozovsky E."/>
            <person name="Lu J."/>
            <person name="Luo M."/>
            <person name="Machado C.A."/>
            <person name="Makalowski W."/>
            <person name="Marzo M."/>
            <person name="Matsuda M."/>
            <person name="Matzkin L."/>
            <person name="McAllister B."/>
            <person name="McBride C.S."/>
            <person name="McKernan B."/>
            <person name="McKernan K."/>
            <person name="Mendez-Lago M."/>
            <person name="Minx P."/>
            <person name="Mollenhauer M.U."/>
            <person name="Montooth K."/>
            <person name="Mount S.M."/>
            <person name="Mu X."/>
            <person name="Myers E."/>
            <person name="Negre B."/>
            <person name="Newfeld S."/>
            <person name="Nielsen R."/>
            <person name="Noor M.A."/>
            <person name="O'Grady P."/>
            <person name="Pachter L."/>
            <person name="Papaceit M."/>
            <person name="Parisi M.J."/>
            <person name="Parisi M."/>
            <person name="Parts L."/>
            <person name="Pedersen J.S."/>
            <person name="Pesole G."/>
            <person name="Phillippy A.M."/>
            <person name="Ponting C.P."/>
            <person name="Pop M."/>
            <person name="Porcelli D."/>
            <person name="Powell J.R."/>
            <person name="Prohaska S."/>
            <person name="Pruitt K."/>
            <person name="Puig M."/>
            <person name="Quesneville H."/>
            <person name="Ram K.R."/>
            <person name="Rand D."/>
            <person name="Rasmussen M.D."/>
            <person name="Reed L.K."/>
            <person name="Reenan R."/>
            <person name="Reily A."/>
            <person name="Remington K.A."/>
            <person name="Rieger T.T."/>
            <person name="Ritchie M.G."/>
            <person name="Robin C."/>
            <person name="Rogers Y.H."/>
            <person name="Rohde C."/>
            <person name="Rozas J."/>
            <person name="Rubenfield M.J."/>
            <person name="Ruiz A."/>
            <person name="Russo S."/>
            <person name="Salzberg S.L."/>
            <person name="Sanchez-Gracia A."/>
            <person name="Saranga D.J."/>
            <person name="Sato H."/>
            <person name="Schaeffer S.W."/>
            <person name="Schatz M.C."/>
            <person name="Schlenke T."/>
            <person name="Schwartz R."/>
            <person name="Segarra C."/>
            <person name="Singh R.S."/>
            <person name="Sirot L."/>
            <person name="Sirota M."/>
            <person name="Sisneros N.B."/>
            <person name="Smith C.D."/>
            <person name="Smith T.F."/>
            <person name="Spieth J."/>
            <person name="Stage D.E."/>
            <person name="Stark A."/>
            <person name="Stephan W."/>
            <person name="Strausberg R.L."/>
            <person name="Strempel S."/>
            <person name="Sturgill D."/>
            <person name="Sutton G."/>
            <person name="Sutton G.G."/>
            <person name="Tao W."/>
            <person name="Teichmann S."/>
            <person name="Tobari Y.N."/>
            <person name="Tomimura Y."/>
            <person name="Tsolas J.M."/>
            <person name="Valente V.L."/>
            <person name="Venter E."/>
            <person name="Venter J.C."/>
            <person name="Vicario S."/>
            <person name="Vieira F.G."/>
            <person name="Vilella A.J."/>
            <person name="Villasante A."/>
            <person name="Walenz B."/>
            <person name="Wang J."/>
            <person name="Wasserman M."/>
            <person name="Watts T."/>
            <person name="Wilson D."/>
            <person name="Wilson R.K."/>
            <person name="Wing R.A."/>
            <person name="Wolfner M.F."/>
            <person name="Wong A."/>
            <person name="Wong G.K."/>
            <person name="Wu C.I."/>
            <person name="Wu G."/>
            <person name="Yamamoto D."/>
            <person name="Yang H.P."/>
            <person name="Yang S.P."/>
            <person name="Yorke J.A."/>
            <person name="Yoshida K."/>
            <person name="Zdobnov E."/>
            <person name="Zhang P."/>
            <person name="Zhang Y."/>
            <person name="Zimin A.V."/>
            <person name="Baldwin J."/>
            <person name="Abdouelleil A."/>
            <person name="Abdulkadir J."/>
            <person name="Abebe A."/>
            <person name="Abera B."/>
            <person name="Abreu J."/>
            <person name="Acer S.C."/>
            <person name="Aftuck L."/>
            <person name="Alexander A."/>
            <person name="An P."/>
            <person name="Anderson E."/>
            <person name="Anderson S."/>
            <person name="Arachi H."/>
            <person name="Azer M."/>
            <person name="Bachantsang P."/>
            <person name="Barry A."/>
            <person name="Bayul T."/>
            <person name="Berlin A."/>
            <person name="Bessette D."/>
            <person name="Bloom T."/>
            <person name="Blye J."/>
            <person name="Boguslavskiy L."/>
            <person name="Bonnet C."/>
            <person name="Boukhgalter B."/>
            <person name="Bourzgui I."/>
            <person name="Brown A."/>
            <person name="Cahill P."/>
            <person name="Channer S."/>
            <person name="Cheshatsang Y."/>
            <person name="Chuda L."/>
            <person name="Citroen M."/>
            <person name="Collymore A."/>
            <person name="Cooke P."/>
            <person name="Costello M."/>
            <person name="D'Aco K."/>
            <person name="Daza R."/>
            <person name="De Haan G."/>
            <person name="DeGray S."/>
            <person name="DeMaso C."/>
            <person name="Dhargay N."/>
            <person name="Dooley K."/>
            <person name="Dooley E."/>
            <person name="Doricent M."/>
            <person name="Dorje P."/>
            <person name="Dorjee K."/>
            <person name="Dupes A."/>
            <person name="Elong R."/>
            <person name="Falk J."/>
            <person name="Farina A."/>
            <person name="Faro S."/>
            <person name="Ferguson D."/>
            <person name="Fisher S."/>
            <person name="Foley C.D."/>
            <person name="Franke A."/>
            <person name="Friedrich D."/>
            <person name="Gadbois L."/>
            <person name="Gearin G."/>
            <person name="Gearin C.R."/>
            <person name="Giannoukos G."/>
            <person name="Goode T."/>
            <person name="Graham J."/>
            <person name="Grandbois E."/>
            <person name="Grewal S."/>
            <person name="Gyaltsen K."/>
            <person name="Hafez N."/>
            <person name="Hagos B."/>
            <person name="Hall J."/>
            <person name="Henson C."/>
            <person name="Hollinger A."/>
            <person name="Honan T."/>
            <person name="Huard M.D."/>
            <person name="Hughes L."/>
            <person name="Hurhula B."/>
            <person name="Husby M.E."/>
            <person name="Kamat A."/>
            <person name="Kanga B."/>
            <person name="Kashin S."/>
            <person name="Khazanovich D."/>
            <person name="Kisner P."/>
            <person name="Lance K."/>
            <person name="Lara M."/>
            <person name="Lee W."/>
            <person name="Lennon N."/>
            <person name="Letendre F."/>
            <person name="LeVine R."/>
            <person name="Lipovsky A."/>
            <person name="Liu X."/>
            <person name="Liu J."/>
            <person name="Liu S."/>
            <person name="Lokyitsang T."/>
            <person name="Lokyitsang Y."/>
            <person name="Lubonja R."/>
            <person name="Lui A."/>
            <person name="MacDonald P."/>
            <person name="Magnisalis V."/>
            <person name="Maru K."/>
            <person name="Matthews C."/>
            <person name="McCusker W."/>
            <person name="McDonough S."/>
            <person name="Mehta T."/>
            <person name="Meldrim J."/>
            <person name="Meneus L."/>
            <person name="Mihai O."/>
            <person name="Mihalev A."/>
            <person name="Mihova T."/>
            <person name="Mittelman R."/>
            <person name="Mlenga V."/>
            <person name="Montmayeur A."/>
            <person name="Mulrain L."/>
            <person name="Navidi A."/>
            <person name="Naylor J."/>
            <person name="Negash T."/>
            <person name="Nguyen T."/>
            <person name="Nguyen N."/>
            <person name="Nicol R."/>
            <person name="Norbu C."/>
            <person name="Norbu N."/>
            <person name="Novod N."/>
            <person name="O'Neill B."/>
            <person name="Osman S."/>
            <person name="Markiewicz E."/>
            <person name="Oyono O.L."/>
            <person name="Patti C."/>
            <person name="Phunkhang P."/>
            <person name="Pierre F."/>
            <person name="Priest M."/>
            <person name="Raghuraman S."/>
            <person name="Rege F."/>
            <person name="Reyes R."/>
            <person name="Rise C."/>
            <person name="Rogov P."/>
            <person name="Ross K."/>
            <person name="Ryan E."/>
            <person name="Settipalli S."/>
            <person name="Shea T."/>
            <person name="Sherpa N."/>
            <person name="Shi L."/>
            <person name="Shih D."/>
            <person name="Sparrow T."/>
            <person name="Spaulding J."/>
            <person name="Stalker J."/>
            <person name="Stange-Thomann N."/>
            <person name="Stavropoulos S."/>
            <person name="Stone C."/>
            <person name="Strader C."/>
            <person name="Tesfaye S."/>
            <person name="Thomson T."/>
            <person name="Thoulutsang Y."/>
            <person name="Thoulutsang D."/>
            <person name="Topham K."/>
            <person name="Topping I."/>
            <person name="Tsamla T."/>
            <person name="Vassiliev H."/>
            <person name="Vo A."/>
            <person name="Wangchuk T."/>
            <person name="Wangdi T."/>
            <person name="Weiand M."/>
            <person name="Wilkinson J."/>
            <person name="Wilson A."/>
            <person name="Yadav S."/>
            <person name="Young G."/>
            <person name="Yu Q."/>
            <person name="Zembek L."/>
            <person name="Zhong D."/>
            <person name="Zimmer A."/>
            <person name="Zwirko Z."/>
            <person name="Jaffe D.B."/>
            <person name="Alvarez P."/>
            <person name="Brockman W."/>
            <person name="Butler J."/>
            <person name="Chin C."/>
            <person name="Gnerre S."/>
            <person name="Grabherr M."/>
            <person name="Kleber M."/>
            <person name="Mauceli E."/>
            <person name="MacCallum I."/>
        </authorList>
    </citation>
    <scope>NUCLEOTIDE SEQUENCE [LARGE SCALE GENOMIC DNA]</scope>
    <source>
        <strain evidence="2">Tucson 15081-1352.22</strain>
    </source>
</reference>
<protein>
    <submittedName>
        <fullName evidence="1">Uncharacterized protein</fullName>
    </submittedName>
</protein>
<dbReference type="EMBL" id="CH933807">
    <property type="protein sequence ID" value="KRG02537.1"/>
    <property type="molecule type" value="Genomic_DNA"/>
</dbReference>
<dbReference type="KEGG" id="dmo:Dmoj_GI26190"/>
<accession>A0A0Q9X5J5</accession>
<dbReference type="InParanoid" id="A0A0Q9X5J5"/>